<feature type="domain" description="Wax synthase" evidence="11">
    <location>
        <begin position="25"/>
        <end position="66"/>
    </location>
</feature>
<evidence type="ECO:0000256" key="6">
    <source>
        <dbReference type="ARBA" id="ARBA00023098"/>
    </source>
</evidence>
<feature type="transmembrane region" description="Helical" evidence="9">
    <location>
        <begin position="121"/>
        <end position="143"/>
    </location>
</feature>
<keyword evidence="4 9" id="KW-0812">Transmembrane</keyword>
<keyword evidence="13" id="KW-1185">Reference proteome</keyword>
<dbReference type="EC" id="2.3.1.75" evidence="12"/>
<dbReference type="PANTHER" id="PTHR31595:SF70">
    <property type="entry name" value="LONG-CHAIN-ALCOHOL O-FATTY-ACYLTRANSFERASE 3-RELATED"/>
    <property type="match status" value="1"/>
</dbReference>
<evidence type="ECO:0000256" key="7">
    <source>
        <dbReference type="ARBA" id="ARBA00023136"/>
    </source>
</evidence>
<dbReference type="OMA" id="IKECKAS"/>
<keyword evidence="8 12" id="KW-0012">Acyltransferase</keyword>
<protein>
    <submittedName>
        <fullName evidence="12">Putative long-chain-alcohol O-fatty-acyltransferase</fullName>
        <ecNumber evidence="12">2.3.1.75</ecNumber>
    </submittedName>
</protein>
<evidence type="ECO:0000256" key="10">
    <source>
        <dbReference type="SAM" id="SignalP"/>
    </source>
</evidence>
<comment type="caution">
    <text evidence="12">The sequence shown here is derived from an EMBL/GenBank/DDBJ whole genome shotgun (WGS) entry which is preliminary data.</text>
</comment>
<proteinExistence type="inferred from homology"/>
<dbReference type="AlphaFoldDB" id="A0A2P6RF17"/>
<organism evidence="12 13">
    <name type="scientific">Rosa chinensis</name>
    <name type="common">China rose</name>
    <dbReference type="NCBI Taxonomy" id="74649"/>
    <lineage>
        <taxon>Eukaryota</taxon>
        <taxon>Viridiplantae</taxon>
        <taxon>Streptophyta</taxon>
        <taxon>Embryophyta</taxon>
        <taxon>Tracheophyta</taxon>
        <taxon>Spermatophyta</taxon>
        <taxon>Magnoliopsida</taxon>
        <taxon>eudicotyledons</taxon>
        <taxon>Gunneridae</taxon>
        <taxon>Pentapetalae</taxon>
        <taxon>rosids</taxon>
        <taxon>fabids</taxon>
        <taxon>Rosales</taxon>
        <taxon>Rosaceae</taxon>
        <taxon>Rosoideae</taxon>
        <taxon>Rosoideae incertae sedis</taxon>
        <taxon>Rosa</taxon>
    </lineage>
</organism>
<feature type="signal peptide" evidence="10">
    <location>
        <begin position="1"/>
        <end position="21"/>
    </location>
</feature>
<dbReference type="EMBL" id="PDCK01000041">
    <property type="protein sequence ID" value="PRQ44994.1"/>
    <property type="molecule type" value="Genomic_DNA"/>
</dbReference>
<evidence type="ECO:0000256" key="2">
    <source>
        <dbReference type="ARBA" id="ARBA00007282"/>
    </source>
</evidence>
<evidence type="ECO:0000256" key="3">
    <source>
        <dbReference type="ARBA" id="ARBA00022679"/>
    </source>
</evidence>
<keyword evidence="6" id="KW-0443">Lipid metabolism</keyword>
<keyword evidence="10" id="KW-0732">Signal</keyword>
<dbReference type="PANTHER" id="PTHR31595">
    <property type="entry name" value="LONG-CHAIN-ALCOHOL O-FATTY-ACYLTRANSFERASE 3-RELATED"/>
    <property type="match status" value="1"/>
</dbReference>
<evidence type="ECO:0000259" key="11">
    <source>
        <dbReference type="Pfam" id="PF13813"/>
    </source>
</evidence>
<evidence type="ECO:0000256" key="1">
    <source>
        <dbReference type="ARBA" id="ARBA00004141"/>
    </source>
</evidence>
<keyword evidence="7 9" id="KW-0472">Membrane</keyword>
<dbReference type="STRING" id="74649.A0A2P6RF17"/>
<dbReference type="Pfam" id="PF13813">
    <property type="entry name" value="MBOAT_2"/>
    <property type="match status" value="1"/>
</dbReference>
<evidence type="ECO:0000256" key="9">
    <source>
        <dbReference type="SAM" id="Phobius"/>
    </source>
</evidence>
<comment type="similarity">
    <text evidence="2">Belongs to the wax synthase family.</text>
</comment>
<evidence type="ECO:0000256" key="8">
    <source>
        <dbReference type="ARBA" id="ARBA00023315"/>
    </source>
</evidence>
<dbReference type="InterPro" id="IPR032805">
    <property type="entry name" value="Wax_synthase_dom"/>
</dbReference>
<keyword evidence="3 12" id="KW-0808">Transferase</keyword>
<evidence type="ECO:0000256" key="5">
    <source>
        <dbReference type="ARBA" id="ARBA00022989"/>
    </source>
</evidence>
<dbReference type="Proteomes" id="UP000238479">
    <property type="component" value="Chromosome 3"/>
</dbReference>
<reference evidence="12 13" key="1">
    <citation type="journal article" date="2018" name="Nat. Genet.">
        <title>The Rosa genome provides new insights in the design of modern roses.</title>
        <authorList>
            <person name="Bendahmane M."/>
        </authorList>
    </citation>
    <scope>NUCLEOTIDE SEQUENCE [LARGE SCALE GENOMIC DNA]</scope>
    <source>
        <strain evidence="13">cv. Old Blush</strain>
    </source>
</reference>
<dbReference type="GO" id="GO:0016020">
    <property type="term" value="C:membrane"/>
    <property type="evidence" value="ECO:0007669"/>
    <property type="project" value="UniProtKB-SubCell"/>
</dbReference>
<evidence type="ECO:0000313" key="12">
    <source>
        <dbReference type="EMBL" id="PRQ44994.1"/>
    </source>
</evidence>
<dbReference type="InterPro" id="IPR044851">
    <property type="entry name" value="Wax_synthase"/>
</dbReference>
<dbReference type="GO" id="GO:0047196">
    <property type="term" value="F:long-chain-alcohol O-fatty-acyltransferase activity"/>
    <property type="evidence" value="ECO:0007669"/>
    <property type="project" value="UniProtKB-EC"/>
</dbReference>
<comment type="subcellular location">
    <subcellularLocation>
        <location evidence="1">Membrane</location>
        <topology evidence="1">Multi-pass membrane protein</topology>
    </subcellularLocation>
</comment>
<name>A0A2P6RF17_ROSCH</name>
<keyword evidence="5 9" id="KW-1133">Transmembrane helix</keyword>
<accession>A0A2P6RF17</accession>
<evidence type="ECO:0000313" key="13">
    <source>
        <dbReference type="Proteomes" id="UP000238479"/>
    </source>
</evidence>
<evidence type="ECO:0000256" key="4">
    <source>
        <dbReference type="ARBA" id="ARBA00022692"/>
    </source>
</evidence>
<dbReference type="GO" id="GO:0006629">
    <property type="term" value="P:lipid metabolic process"/>
    <property type="evidence" value="ECO:0007669"/>
    <property type="project" value="UniProtKB-KW"/>
</dbReference>
<dbReference type="Gramene" id="PRQ44994">
    <property type="protein sequence ID" value="PRQ44994"/>
    <property type="gene ID" value="RchiOBHm_Chr3g0485321"/>
</dbReference>
<sequence length="155" mass="17578">MYLGLEIFFPLIVTSARTVFGLELEPQSNKPYLSTSLQDFWGYRWNLMVTNILRPTVYDLTRHVCARLVGERWPGHALCFDGHLCSLRVNARGYLLLSHARAAHMGSDVDVKKAVTSRWRLHSVVSGLLTFVFLAVTGNWLFFPQLPGMVLIQGL</sequence>
<feature type="chain" id="PRO_5015189182" evidence="10">
    <location>
        <begin position="22"/>
        <end position="155"/>
    </location>
</feature>
<gene>
    <name evidence="12" type="ORF">RchiOBHm_Chr3g0485321</name>
</gene>